<dbReference type="SUPFAM" id="SSF81383">
    <property type="entry name" value="F-box domain"/>
    <property type="match status" value="1"/>
</dbReference>
<dbReference type="InterPro" id="IPR036047">
    <property type="entry name" value="F-box-like_dom_sf"/>
</dbReference>
<organism evidence="2 3">
    <name type="scientific">Phyllotreta striolata</name>
    <name type="common">Striped flea beetle</name>
    <name type="synonym">Crioceris striolata</name>
    <dbReference type="NCBI Taxonomy" id="444603"/>
    <lineage>
        <taxon>Eukaryota</taxon>
        <taxon>Metazoa</taxon>
        <taxon>Ecdysozoa</taxon>
        <taxon>Arthropoda</taxon>
        <taxon>Hexapoda</taxon>
        <taxon>Insecta</taxon>
        <taxon>Pterygota</taxon>
        <taxon>Neoptera</taxon>
        <taxon>Endopterygota</taxon>
        <taxon>Coleoptera</taxon>
        <taxon>Polyphaga</taxon>
        <taxon>Cucujiformia</taxon>
        <taxon>Chrysomeloidea</taxon>
        <taxon>Chrysomelidae</taxon>
        <taxon>Galerucinae</taxon>
        <taxon>Alticini</taxon>
        <taxon>Phyllotreta</taxon>
    </lineage>
</organism>
<evidence type="ECO:0000313" key="3">
    <source>
        <dbReference type="Proteomes" id="UP001153712"/>
    </source>
</evidence>
<reference evidence="2" key="1">
    <citation type="submission" date="2022-01" db="EMBL/GenBank/DDBJ databases">
        <authorList>
            <person name="King R."/>
        </authorList>
    </citation>
    <scope>NUCLEOTIDE SEQUENCE</scope>
</reference>
<accession>A0A9N9TD31</accession>
<keyword evidence="3" id="KW-1185">Reference proteome</keyword>
<proteinExistence type="predicted"/>
<feature type="region of interest" description="Disordered" evidence="1">
    <location>
        <begin position="226"/>
        <end position="248"/>
    </location>
</feature>
<evidence type="ECO:0000256" key="1">
    <source>
        <dbReference type="SAM" id="MobiDB-lite"/>
    </source>
</evidence>
<sequence>MDRYISEEKALIREAIEEKKRFALLKLEKARHFKQRCLSIQEYFRRLACYNKIPCIMEFVGRLKSPTIKFQVVSSLPLQQCKIECYWAVDPRTEDPYQKMIWDHDRTFDETTLIETLRNDLQWFDGISDDHQYHLMMQLLSLCSSSVRRMLYPRFRKELRENWTKLMAYREERMSVFETKEMALDSVYVDHTEEVEYDPKHPATIELMKQRKKWADTMNDYKKEVMAPPLKAENRSKSSGKSTKTNSSIRSTITDCDIDLIQLLPIWIVKNILSYFSNIELTNFSLVNNYWHYVCEDIIKERKAREKLTLTLEALREKINPKIFQKLASQESTEAKGQVKRQKDHPHYAYAAVDKRLVPEKLKNLCNHTIFHEDQYATNDGRFEPFPRVIKAKAELPKTQPCVLQDIGVKFHIDEDMEEQQSFVTYPLSSSRSEIIHGVDDLTLNEW</sequence>
<dbReference type="AlphaFoldDB" id="A0A9N9TD31"/>
<dbReference type="EMBL" id="OU900104">
    <property type="protein sequence ID" value="CAG9855756.1"/>
    <property type="molecule type" value="Genomic_DNA"/>
</dbReference>
<feature type="compositionally biased region" description="Low complexity" evidence="1">
    <location>
        <begin position="237"/>
        <end position="248"/>
    </location>
</feature>
<protein>
    <recommendedName>
        <fullName evidence="4">F-box domain-containing protein</fullName>
    </recommendedName>
</protein>
<evidence type="ECO:0000313" key="2">
    <source>
        <dbReference type="EMBL" id="CAG9855756.1"/>
    </source>
</evidence>
<dbReference type="OrthoDB" id="6751058at2759"/>
<name>A0A9N9TD31_PHYSR</name>
<dbReference type="Proteomes" id="UP001153712">
    <property type="component" value="Chromosome 11"/>
</dbReference>
<gene>
    <name evidence="2" type="ORF">PHYEVI_LOCUS2198</name>
</gene>
<evidence type="ECO:0008006" key="4">
    <source>
        <dbReference type="Google" id="ProtNLM"/>
    </source>
</evidence>